<evidence type="ECO:0000313" key="3">
    <source>
        <dbReference type="Proteomes" id="UP000572907"/>
    </source>
</evidence>
<keyword evidence="3" id="KW-1185">Reference proteome</keyword>
<dbReference type="EMBL" id="JACHXE010000001">
    <property type="protein sequence ID" value="MBB3074924.1"/>
    <property type="molecule type" value="Genomic_DNA"/>
</dbReference>
<name>A0A7W4ZM03_9ACTN</name>
<reference evidence="2 3" key="1">
    <citation type="submission" date="2020-08" db="EMBL/GenBank/DDBJ databases">
        <title>Genomic Encyclopedia of Type Strains, Phase III (KMG-III): the genomes of soil and plant-associated and newly described type strains.</title>
        <authorList>
            <person name="Whitman W."/>
        </authorList>
    </citation>
    <scope>NUCLEOTIDE SEQUENCE [LARGE SCALE GENOMIC DNA]</scope>
    <source>
        <strain evidence="2 3">CECT 3237</strain>
    </source>
</reference>
<sequence>MSYAKQALLGALLSEPQRLTNVTGSGPDAFSTPGHAAVSAGIRALSAPDPAETTDHAAVFALRTRSPPWPGRSYRTQRLARQGAPDGSRGAPPYHSPYKRGPSCICLTRWKTSRAA</sequence>
<dbReference type="Proteomes" id="UP000572907">
    <property type="component" value="Unassembled WGS sequence"/>
</dbReference>
<evidence type="ECO:0000256" key="1">
    <source>
        <dbReference type="SAM" id="MobiDB-lite"/>
    </source>
</evidence>
<evidence type="ECO:0000313" key="2">
    <source>
        <dbReference type="EMBL" id="MBB3074924.1"/>
    </source>
</evidence>
<dbReference type="InterPro" id="IPR016136">
    <property type="entry name" value="DNA_helicase_N/primase_C"/>
</dbReference>
<dbReference type="Gene3D" id="1.10.860.10">
    <property type="entry name" value="DNAb Helicase, Chain A"/>
    <property type="match status" value="1"/>
</dbReference>
<protein>
    <submittedName>
        <fullName evidence="2">Uncharacterized protein</fullName>
    </submittedName>
</protein>
<feature type="region of interest" description="Disordered" evidence="1">
    <location>
        <begin position="65"/>
        <end position="97"/>
    </location>
</feature>
<comment type="caution">
    <text evidence="2">The sequence shown here is derived from an EMBL/GenBank/DDBJ whole genome shotgun (WGS) entry which is preliminary data.</text>
</comment>
<proteinExistence type="predicted"/>
<organism evidence="2 3">
    <name type="scientific">Streptomyces violarus</name>
    <dbReference type="NCBI Taxonomy" id="67380"/>
    <lineage>
        <taxon>Bacteria</taxon>
        <taxon>Bacillati</taxon>
        <taxon>Actinomycetota</taxon>
        <taxon>Actinomycetes</taxon>
        <taxon>Kitasatosporales</taxon>
        <taxon>Streptomycetaceae</taxon>
        <taxon>Streptomyces</taxon>
    </lineage>
</organism>
<accession>A0A7W4ZM03</accession>
<dbReference type="AlphaFoldDB" id="A0A7W4ZM03"/>
<gene>
    <name evidence="2" type="ORF">FHS41_001393</name>
</gene>